<evidence type="ECO:0000313" key="3">
    <source>
        <dbReference type="Proteomes" id="UP001059617"/>
    </source>
</evidence>
<dbReference type="Proteomes" id="UP001059617">
    <property type="component" value="Chromosome"/>
</dbReference>
<dbReference type="EMBL" id="CP073720">
    <property type="protein sequence ID" value="UWP84506.1"/>
    <property type="molecule type" value="Genomic_DNA"/>
</dbReference>
<proteinExistence type="predicted"/>
<reference evidence="2" key="2">
    <citation type="submission" date="2022-09" db="EMBL/GenBank/DDBJ databases">
        <title>Biosynthetic gene clusters of Dactylosporangioum fulvum.</title>
        <authorList>
            <person name="Caradec T."/>
        </authorList>
    </citation>
    <scope>NUCLEOTIDE SEQUENCE</scope>
    <source>
        <strain evidence="2">NRRL B-16292</strain>
    </source>
</reference>
<feature type="domain" description="ATPase AAA-type core" evidence="1">
    <location>
        <begin position="49"/>
        <end position="148"/>
    </location>
</feature>
<name>A0ABY5W8V5_9ACTN</name>
<gene>
    <name evidence="2" type="ORF">Dfulv_09840</name>
</gene>
<protein>
    <submittedName>
        <fullName evidence="2">AAA family ATPase</fullName>
    </submittedName>
</protein>
<evidence type="ECO:0000259" key="1">
    <source>
        <dbReference type="Pfam" id="PF13304"/>
    </source>
</evidence>
<feature type="domain" description="ATPase AAA-type core" evidence="1">
    <location>
        <begin position="237"/>
        <end position="316"/>
    </location>
</feature>
<evidence type="ECO:0000313" key="2">
    <source>
        <dbReference type="EMBL" id="UWP84506.1"/>
    </source>
</evidence>
<dbReference type="PANTHER" id="PTHR40396:SF1">
    <property type="entry name" value="ATPASE AAA-TYPE CORE DOMAIN-CONTAINING PROTEIN"/>
    <property type="match status" value="1"/>
</dbReference>
<dbReference type="PANTHER" id="PTHR40396">
    <property type="entry name" value="ATPASE-LIKE PROTEIN"/>
    <property type="match status" value="1"/>
</dbReference>
<sequence>MLLKFRLQNYRSVRDVQELTTLLADTRSPHGGFPVQFAHGGAVRVSPLVGVFGANASGKSTVLRALGTLRALATAGSDAREATRRFEPFHLDPAARLLPTRFEVEFVLDGIRYVYGCAYKSGEIAGEWLQAHGRDRRRVWFERDRHTTRCLPEAGLDRLAAAVDPETTLLGFGADAEHPWLAPIAQWLGGLRQVRLAAGSRLVADLDRLAARWSDQLTLLLTRADLGISGVDTSTSTLRLMHEGRCGPQPLGAYVESDGTLAWLDLLVELLHALDHGGVLLIDDLDAILHPVLLTEALRLLRDRDLNSARAQLIFTARSVPPAAEGAEVLEPDQCWYAVKGADGATSLVREGRAPEIGPGELARELWLAKQRLAP</sequence>
<dbReference type="InterPro" id="IPR003959">
    <property type="entry name" value="ATPase_AAA_core"/>
</dbReference>
<dbReference type="Pfam" id="PF13304">
    <property type="entry name" value="AAA_21"/>
    <property type="match status" value="2"/>
</dbReference>
<keyword evidence="3" id="KW-1185">Reference proteome</keyword>
<dbReference type="SUPFAM" id="SSF52540">
    <property type="entry name" value="P-loop containing nucleoside triphosphate hydrolases"/>
    <property type="match status" value="1"/>
</dbReference>
<reference evidence="2" key="1">
    <citation type="submission" date="2021-04" db="EMBL/GenBank/DDBJ databases">
        <authorList>
            <person name="Hartkoorn R.C."/>
            <person name="Beaudoing E."/>
            <person name="Hot D."/>
        </authorList>
    </citation>
    <scope>NUCLEOTIDE SEQUENCE</scope>
    <source>
        <strain evidence="2">NRRL B-16292</strain>
    </source>
</reference>
<accession>A0ABY5W8V5</accession>
<dbReference type="RefSeq" id="WP_259862368.1">
    <property type="nucleotide sequence ID" value="NZ_BAAAST010000005.1"/>
</dbReference>
<dbReference type="InterPro" id="IPR027417">
    <property type="entry name" value="P-loop_NTPase"/>
</dbReference>
<organism evidence="2 3">
    <name type="scientific">Dactylosporangium fulvum</name>
    <dbReference type="NCBI Taxonomy" id="53359"/>
    <lineage>
        <taxon>Bacteria</taxon>
        <taxon>Bacillati</taxon>
        <taxon>Actinomycetota</taxon>
        <taxon>Actinomycetes</taxon>
        <taxon>Micromonosporales</taxon>
        <taxon>Micromonosporaceae</taxon>
        <taxon>Dactylosporangium</taxon>
    </lineage>
</organism>